<dbReference type="AlphaFoldDB" id="A0A0B1SVB6"/>
<feature type="domain" description="GPI inositol-deacylase PGAP1-like alpha/beta" evidence="2">
    <location>
        <begin position="4"/>
        <end position="48"/>
    </location>
</feature>
<name>A0A0B1SVB6_OESDE</name>
<protein>
    <recommendedName>
        <fullName evidence="1">Post-GPI attachment to proteins factor 1</fullName>
    </recommendedName>
</protein>
<keyword evidence="4" id="KW-1185">Reference proteome</keyword>
<dbReference type="OrthoDB" id="348976at2759"/>
<evidence type="ECO:0000259" key="2">
    <source>
        <dbReference type="Pfam" id="PF07819"/>
    </source>
</evidence>
<evidence type="ECO:0000256" key="1">
    <source>
        <dbReference type="ARBA" id="ARBA00032168"/>
    </source>
</evidence>
<dbReference type="GO" id="GO:0016788">
    <property type="term" value="F:hydrolase activity, acting on ester bonds"/>
    <property type="evidence" value="ECO:0007669"/>
    <property type="project" value="InterPro"/>
</dbReference>
<proteinExistence type="predicted"/>
<dbReference type="SUPFAM" id="SSF53474">
    <property type="entry name" value="alpha/beta-Hydrolases"/>
    <property type="match status" value="1"/>
</dbReference>
<gene>
    <name evidence="3" type="ORF">OESDEN_10946</name>
</gene>
<evidence type="ECO:0000313" key="4">
    <source>
        <dbReference type="Proteomes" id="UP000053660"/>
    </source>
</evidence>
<evidence type="ECO:0000313" key="3">
    <source>
        <dbReference type="EMBL" id="KHJ89233.1"/>
    </source>
</evidence>
<dbReference type="InterPro" id="IPR029058">
    <property type="entry name" value="AB_hydrolase_fold"/>
</dbReference>
<dbReference type="EMBL" id="KN554513">
    <property type="protein sequence ID" value="KHJ89233.1"/>
    <property type="molecule type" value="Genomic_DNA"/>
</dbReference>
<organism evidence="3 4">
    <name type="scientific">Oesophagostomum dentatum</name>
    <name type="common">Nodular worm</name>
    <dbReference type="NCBI Taxonomy" id="61180"/>
    <lineage>
        <taxon>Eukaryota</taxon>
        <taxon>Metazoa</taxon>
        <taxon>Ecdysozoa</taxon>
        <taxon>Nematoda</taxon>
        <taxon>Chromadorea</taxon>
        <taxon>Rhabditida</taxon>
        <taxon>Rhabditina</taxon>
        <taxon>Rhabditomorpha</taxon>
        <taxon>Strongyloidea</taxon>
        <taxon>Strongylidae</taxon>
        <taxon>Oesophagostomum</taxon>
    </lineage>
</organism>
<dbReference type="Pfam" id="PF07819">
    <property type="entry name" value="PGAP1"/>
    <property type="match status" value="1"/>
</dbReference>
<dbReference type="Proteomes" id="UP000053660">
    <property type="component" value="Unassembled WGS sequence"/>
</dbReference>
<sequence length="59" mass="6545">MYSHKIVLIGHSFGGTVLHALPAHPRYDIAKMGIVMTLASPISAPRMWCLTFFFSLIKA</sequence>
<dbReference type="InterPro" id="IPR012908">
    <property type="entry name" value="PGAP1-ab_dom-like"/>
</dbReference>
<accession>A0A0B1SVB6</accession>
<reference evidence="3 4" key="1">
    <citation type="submission" date="2014-03" db="EMBL/GenBank/DDBJ databases">
        <title>Draft genome of the hookworm Oesophagostomum dentatum.</title>
        <authorList>
            <person name="Mitreva M."/>
        </authorList>
    </citation>
    <scope>NUCLEOTIDE SEQUENCE [LARGE SCALE GENOMIC DNA]</scope>
    <source>
        <strain evidence="3 4">OD-Hann</strain>
    </source>
</reference>